<dbReference type="EMBL" id="JASBWT010000012">
    <property type="protein sequence ID" value="KAJ9099814.1"/>
    <property type="molecule type" value="Genomic_DNA"/>
</dbReference>
<keyword evidence="2" id="KW-1185">Reference proteome</keyword>
<accession>A0ACC2VKY4</accession>
<dbReference type="Proteomes" id="UP001227268">
    <property type="component" value="Unassembled WGS sequence"/>
</dbReference>
<comment type="caution">
    <text evidence="1">The sequence shown here is derived from an EMBL/GenBank/DDBJ whole genome shotgun (WGS) entry which is preliminary data.</text>
</comment>
<protein>
    <submittedName>
        <fullName evidence="1">Uncharacterized protein</fullName>
    </submittedName>
</protein>
<evidence type="ECO:0000313" key="1">
    <source>
        <dbReference type="EMBL" id="KAJ9099814.1"/>
    </source>
</evidence>
<name>A0ACC2VKY4_9TREE</name>
<gene>
    <name evidence="1" type="ORF">QFC21_003814</name>
</gene>
<sequence length="578" mass="63253">MPRIGIQRAPSLDHFQYASWRQYSKYNEVRSMALGQANATPHQLSCGKTSTESPQSPVFGDCSASSTLVAIPRSNTLPYVLVSHERVHVALSIGTPVTSPYRAVEIWSDGNTCNTTAQPVTANLLASDEEHDHDRTNEIRSSKGVFECNDADMTDACGGHQDDAVPCAHHSQTCLFSCTGFLRPLPLADSFAVPDKFDQETPPGISSSLPLFSDLYRQKSIHPACRPLPQLRTPPYGIQTSHVRDSPRYFPLDIQGALGNGDTAFHMKNKNLPPIQTVVDGIETPGQQANVNDITEDLWNDQPCFKYLSYPSPLSSMDSATYQTPPTDRLASHQTDRLDCDFQVPQTTGPQDADWTPVDVMQKQWTLHDHSRLAARSWDKRNTPSLFTSSDIERASSIESQFDHEGAYEAESETTIFLGDFCATSPGSSSLVLTNARLLYSATSTTSTGAFACTPTESGTAGVSLSSSKSVLRRSTSGGAMQKPLPGARLVYMRPASSAPVSSDDSDSSGSDYEASVMCKRPDGKPNRPETGNTLAKFTTTKVRKQGNLKNEKSTGVENKKKRRRAIIVRWHFIDDMT</sequence>
<organism evidence="1 2">
    <name type="scientific">Naganishia friedmannii</name>
    <dbReference type="NCBI Taxonomy" id="89922"/>
    <lineage>
        <taxon>Eukaryota</taxon>
        <taxon>Fungi</taxon>
        <taxon>Dikarya</taxon>
        <taxon>Basidiomycota</taxon>
        <taxon>Agaricomycotina</taxon>
        <taxon>Tremellomycetes</taxon>
        <taxon>Filobasidiales</taxon>
        <taxon>Filobasidiaceae</taxon>
        <taxon>Naganishia</taxon>
    </lineage>
</organism>
<evidence type="ECO:0000313" key="2">
    <source>
        <dbReference type="Proteomes" id="UP001227268"/>
    </source>
</evidence>
<reference evidence="1" key="1">
    <citation type="submission" date="2023-04" db="EMBL/GenBank/DDBJ databases">
        <title>Draft Genome sequencing of Naganishia species isolated from polar environments using Oxford Nanopore Technology.</title>
        <authorList>
            <person name="Leo P."/>
            <person name="Venkateswaran K."/>
        </authorList>
    </citation>
    <scope>NUCLEOTIDE SEQUENCE</scope>
    <source>
        <strain evidence="1">MNA-CCFEE 5423</strain>
    </source>
</reference>
<proteinExistence type="predicted"/>